<evidence type="ECO:0000256" key="1">
    <source>
        <dbReference type="ARBA" id="ARBA00006961"/>
    </source>
</evidence>
<comment type="similarity">
    <text evidence="1">Belongs to the WrbA family.</text>
</comment>
<evidence type="ECO:0000313" key="7">
    <source>
        <dbReference type="EMBL" id="KAK9837570.1"/>
    </source>
</evidence>
<accession>A0AAW1RTV9</accession>
<sequence length="427" mass="42843">MGCGSSKTKDTDPPARQTGVTSGQSAPATAQANKATPAQATQPKSAAPASSAAGASTAAPTSTSTTTATSTAPAAKTAEPSAAAKSTAQTPAGAGTAAKEATASKETATSGTKTTATPATTSPPTTNPASTSSAIATPATTSAGTTSAITTSAVAPAVVSEPHVGRITDPAPTTGSVGTTGTTVSSTQPAGANVPASGLSRGAQLAAQAEAEQLQKATRSCRPRKGAMHLTLSTYGHILEMARAQLRGVQAVAGVAGQIYQVPETLPAEVLQKMHSPPKPWEGIPIADAQSLPQADGFLLGTPTRFGNVSGQFKQFWDSTGSLWQKGSLHGKPFGMFVSTATQGGGQEETFRSAISNFVHHGMIFVPAGNSFGPQLFDVETLHGGSAWGAGTFAGATGARQPSQLELDIAEHQGRGFAEVVKKLKHF</sequence>
<dbReference type="PROSITE" id="PS50902">
    <property type="entry name" value="FLAVODOXIN_LIKE"/>
    <property type="match status" value="1"/>
</dbReference>
<dbReference type="AlphaFoldDB" id="A0AAW1RTV9"/>
<dbReference type="Gene3D" id="3.40.50.360">
    <property type="match status" value="1"/>
</dbReference>
<evidence type="ECO:0000256" key="2">
    <source>
        <dbReference type="ARBA" id="ARBA00012648"/>
    </source>
</evidence>
<dbReference type="Proteomes" id="UP001438707">
    <property type="component" value="Unassembled WGS sequence"/>
</dbReference>
<feature type="region of interest" description="Disordered" evidence="5">
    <location>
        <begin position="164"/>
        <end position="197"/>
    </location>
</feature>
<name>A0AAW1RTV9_9CHLO</name>
<comment type="catalytic activity">
    <reaction evidence="3">
        <text>a quinone + NADH + H(+) = a quinol + NAD(+)</text>
        <dbReference type="Rhea" id="RHEA:46160"/>
        <dbReference type="ChEBI" id="CHEBI:15378"/>
        <dbReference type="ChEBI" id="CHEBI:24646"/>
        <dbReference type="ChEBI" id="CHEBI:57540"/>
        <dbReference type="ChEBI" id="CHEBI:57945"/>
        <dbReference type="ChEBI" id="CHEBI:132124"/>
        <dbReference type="EC" id="1.6.5.2"/>
    </reaction>
</comment>
<dbReference type="NCBIfam" id="TIGR01755">
    <property type="entry name" value="flav_wrbA"/>
    <property type="match status" value="1"/>
</dbReference>
<dbReference type="GO" id="GO:0016020">
    <property type="term" value="C:membrane"/>
    <property type="evidence" value="ECO:0007669"/>
    <property type="project" value="TreeGrafter"/>
</dbReference>
<dbReference type="InterPro" id="IPR010089">
    <property type="entry name" value="Flavoprotein_WrbA-like"/>
</dbReference>
<dbReference type="NCBIfam" id="NF002999">
    <property type="entry name" value="PRK03767.1"/>
    <property type="match status" value="1"/>
</dbReference>
<comment type="catalytic activity">
    <reaction evidence="4">
        <text>a quinone + NADPH + H(+) = a quinol + NADP(+)</text>
        <dbReference type="Rhea" id="RHEA:46164"/>
        <dbReference type="ChEBI" id="CHEBI:15378"/>
        <dbReference type="ChEBI" id="CHEBI:24646"/>
        <dbReference type="ChEBI" id="CHEBI:57783"/>
        <dbReference type="ChEBI" id="CHEBI:58349"/>
        <dbReference type="ChEBI" id="CHEBI:132124"/>
        <dbReference type="EC" id="1.6.5.2"/>
    </reaction>
</comment>
<feature type="region of interest" description="Disordered" evidence="5">
    <location>
        <begin position="1"/>
        <end position="147"/>
    </location>
</feature>
<dbReference type="GO" id="GO:0010181">
    <property type="term" value="F:FMN binding"/>
    <property type="evidence" value="ECO:0007669"/>
    <property type="project" value="InterPro"/>
</dbReference>
<dbReference type="GO" id="GO:0003955">
    <property type="term" value="F:NAD(P)H dehydrogenase (quinone) activity"/>
    <property type="evidence" value="ECO:0007669"/>
    <property type="project" value="UniProtKB-EC"/>
</dbReference>
<evidence type="ECO:0000313" key="8">
    <source>
        <dbReference type="Proteomes" id="UP001438707"/>
    </source>
</evidence>
<reference evidence="7 8" key="1">
    <citation type="journal article" date="2024" name="Nat. Commun.">
        <title>Phylogenomics reveals the evolutionary origins of lichenization in chlorophyte algae.</title>
        <authorList>
            <person name="Puginier C."/>
            <person name="Libourel C."/>
            <person name="Otte J."/>
            <person name="Skaloud P."/>
            <person name="Haon M."/>
            <person name="Grisel S."/>
            <person name="Petersen M."/>
            <person name="Berrin J.G."/>
            <person name="Delaux P.M."/>
            <person name="Dal Grande F."/>
            <person name="Keller J."/>
        </authorList>
    </citation>
    <scope>NUCLEOTIDE SEQUENCE [LARGE SCALE GENOMIC DNA]</scope>
    <source>
        <strain evidence="7 8">SAG 2145</strain>
    </source>
</reference>
<dbReference type="PANTHER" id="PTHR30546:SF23">
    <property type="entry name" value="FLAVOPROTEIN-LIKE PROTEIN YCP4-RELATED"/>
    <property type="match status" value="1"/>
</dbReference>
<organism evidence="7 8">
    <name type="scientific">Apatococcus lobatus</name>
    <dbReference type="NCBI Taxonomy" id="904363"/>
    <lineage>
        <taxon>Eukaryota</taxon>
        <taxon>Viridiplantae</taxon>
        <taxon>Chlorophyta</taxon>
        <taxon>core chlorophytes</taxon>
        <taxon>Trebouxiophyceae</taxon>
        <taxon>Chlorellales</taxon>
        <taxon>Chlorellaceae</taxon>
        <taxon>Apatococcus</taxon>
    </lineage>
</organism>
<dbReference type="SUPFAM" id="SSF52218">
    <property type="entry name" value="Flavoproteins"/>
    <property type="match status" value="1"/>
</dbReference>
<evidence type="ECO:0000256" key="5">
    <source>
        <dbReference type="SAM" id="MobiDB-lite"/>
    </source>
</evidence>
<feature type="domain" description="Flavodoxin-like" evidence="6">
    <location>
        <begin position="227"/>
        <end position="417"/>
    </location>
</feature>
<proteinExistence type="inferred from homology"/>
<comment type="caution">
    <text evidence="7">The sequence shown here is derived from an EMBL/GenBank/DDBJ whole genome shotgun (WGS) entry which is preliminary data.</text>
</comment>
<dbReference type="FunFam" id="3.40.50.360:FF:000001">
    <property type="entry name" value="NAD(P)H dehydrogenase (Quinone) FQR1-like"/>
    <property type="match status" value="1"/>
</dbReference>
<evidence type="ECO:0000259" key="6">
    <source>
        <dbReference type="PROSITE" id="PS50902"/>
    </source>
</evidence>
<dbReference type="InterPro" id="IPR005025">
    <property type="entry name" value="FMN_Rdtase-like_dom"/>
</dbReference>
<evidence type="ECO:0000256" key="4">
    <source>
        <dbReference type="ARBA" id="ARBA00048983"/>
    </source>
</evidence>
<dbReference type="PANTHER" id="PTHR30546">
    <property type="entry name" value="FLAVODOXIN-RELATED PROTEIN WRBA-RELATED"/>
    <property type="match status" value="1"/>
</dbReference>
<dbReference type="InterPro" id="IPR008254">
    <property type="entry name" value="Flavodoxin/NO_synth"/>
</dbReference>
<dbReference type="InterPro" id="IPR029039">
    <property type="entry name" value="Flavoprotein-like_sf"/>
</dbReference>
<dbReference type="Pfam" id="PF03358">
    <property type="entry name" value="FMN_red"/>
    <property type="match status" value="1"/>
</dbReference>
<feature type="compositionally biased region" description="Low complexity" evidence="5">
    <location>
        <begin position="35"/>
        <end position="147"/>
    </location>
</feature>
<keyword evidence="8" id="KW-1185">Reference proteome</keyword>
<feature type="compositionally biased region" description="Low complexity" evidence="5">
    <location>
        <begin position="173"/>
        <end position="187"/>
    </location>
</feature>
<gene>
    <name evidence="7" type="ORF">WJX74_000575</name>
</gene>
<evidence type="ECO:0000256" key="3">
    <source>
        <dbReference type="ARBA" id="ARBA00047678"/>
    </source>
</evidence>
<dbReference type="EC" id="1.6.5.2" evidence="2"/>
<dbReference type="EMBL" id="JALJOS010000006">
    <property type="protein sequence ID" value="KAK9837570.1"/>
    <property type="molecule type" value="Genomic_DNA"/>
</dbReference>
<protein>
    <recommendedName>
        <fullName evidence="2">NAD(P)H dehydrogenase (quinone)</fullName>
        <ecNumber evidence="2">1.6.5.2</ecNumber>
    </recommendedName>
</protein>
<feature type="compositionally biased region" description="Polar residues" evidence="5">
    <location>
        <begin position="18"/>
        <end position="34"/>
    </location>
</feature>